<feature type="non-terminal residue" evidence="13">
    <location>
        <position position="1"/>
    </location>
</feature>
<evidence type="ECO:0000256" key="6">
    <source>
        <dbReference type="ARBA" id="ARBA00022692"/>
    </source>
</evidence>
<dbReference type="AlphaFoldDB" id="A0A9N9DL12"/>
<evidence type="ECO:0000256" key="12">
    <source>
        <dbReference type="SAM" id="Phobius"/>
    </source>
</evidence>
<proteinExistence type="inferred from homology"/>
<evidence type="ECO:0000256" key="1">
    <source>
        <dbReference type="ARBA" id="ARBA00004477"/>
    </source>
</evidence>
<organism evidence="13 14">
    <name type="scientific">Acaulospora morrowiae</name>
    <dbReference type="NCBI Taxonomy" id="94023"/>
    <lineage>
        <taxon>Eukaryota</taxon>
        <taxon>Fungi</taxon>
        <taxon>Fungi incertae sedis</taxon>
        <taxon>Mucoromycota</taxon>
        <taxon>Glomeromycotina</taxon>
        <taxon>Glomeromycetes</taxon>
        <taxon>Diversisporales</taxon>
        <taxon>Acaulosporaceae</taxon>
        <taxon>Acaulospora</taxon>
    </lineage>
</organism>
<dbReference type="InterPro" id="IPR037675">
    <property type="entry name" value="PIG-O_N"/>
</dbReference>
<evidence type="ECO:0000256" key="4">
    <source>
        <dbReference type="ARBA" id="ARBA00022502"/>
    </source>
</evidence>
<dbReference type="SUPFAM" id="SSF53649">
    <property type="entry name" value="Alkaline phosphatase-like"/>
    <property type="match status" value="1"/>
</dbReference>
<reference evidence="13" key="1">
    <citation type="submission" date="2021-06" db="EMBL/GenBank/DDBJ databases">
        <authorList>
            <person name="Kallberg Y."/>
            <person name="Tangrot J."/>
            <person name="Rosling A."/>
        </authorList>
    </citation>
    <scope>NUCLEOTIDE SEQUENCE</scope>
    <source>
        <strain evidence="13">CL551</strain>
    </source>
</reference>
<dbReference type="Proteomes" id="UP000789342">
    <property type="component" value="Unassembled WGS sequence"/>
</dbReference>
<evidence type="ECO:0000256" key="10">
    <source>
        <dbReference type="ARBA" id="ARBA00023180"/>
    </source>
</evidence>
<evidence type="ECO:0000313" key="13">
    <source>
        <dbReference type="EMBL" id="CAG8643875.1"/>
    </source>
</evidence>
<dbReference type="GO" id="GO:0005789">
    <property type="term" value="C:endoplasmic reticulum membrane"/>
    <property type="evidence" value="ECO:0007669"/>
    <property type="project" value="UniProtKB-SubCell"/>
</dbReference>
<evidence type="ECO:0000256" key="11">
    <source>
        <dbReference type="SAM" id="MobiDB-lite"/>
    </source>
</evidence>
<dbReference type="Gene3D" id="3.40.720.10">
    <property type="entry name" value="Alkaline Phosphatase, subunit A"/>
    <property type="match status" value="1"/>
</dbReference>
<dbReference type="InterPro" id="IPR002591">
    <property type="entry name" value="Phosphodiest/P_Trfase"/>
</dbReference>
<feature type="compositionally biased region" description="Low complexity" evidence="11">
    <location>
        <begin position="25"/>
        <end position="42"/>
    </location>
</feature>
<feature type="region of interest" description="Disordered" evidence="11">
    <location>
        <begin position="25"/>
        <end position="44"/>
    </location>
</feature>
<comment type="similarity">
    <text evidence="3">Belongs to the PIGG/PIGN/PIGO family. PIGO subfamily.</text>
</comment>
<evidence type="ECO:0000256" key="5">
    <source>
        <dbReference type="ARBA" id="ARBA00022679"/>
    </source>
</evidence>
<dbReference type="EMBL" id="CAJVPV010009650">
    <property type="protein sequence ID" value="CAG8643875.1"/>
    <property type="molecule type" value="Genomic_DNA"/>
</dbReference>
<evidence type="ECO:0000313" key="14">
    <source>
        <dbReference type="Proteomes" id="UP000789342"/>
    </source>
</evidence>
<keyword evidence="5" id="KW-0808">Transferase</keyword>
<keyword evidence="10" id="KW-0325">Glycoprotein</keyword>
<dbReference type="OrthoDB" id="272139at2759"/>
<dbReference type="InterPro" id="IPR017850">
    <property type="entry name" value="Alkaline_phosphatase_core_sf"/>
</dbReference>
<keyword evidence="4" id="KW-0337">GPI-anchor biosynthesis</keyword>
<dbReference type="Pfam" id="PF01663">
    <property type="entry name" value="Phosphodiest"/>
    <property type="match status" value="1"/>
</dbReference>
<dbReference type="GO" id="GO:0051377">
    <property type="term" value="F:mannose-ethanolamine phosphotransferase activity"/>
    <property type="evidence" value="ECO:0007669"/>
    <property type="project" value="InterPro"/>
</dbReference>
<evidence type="ECO:0000256" key="7">
    <source>
        <dbReference type="ARBA" id="ARBA00022824"/>
    </source>
</evidence>
<comment type="caution">
    <text evidence="13">The sequence shown here is derived from an EMBL/GenBank/DDBJ whole genome shotgun (WGS) entry which is preliminary data.</text>
</comment>
<comment type="subcellular location">
    <subcellularLocation>
        <location evidence="1">Endoplasmic reticulum membrane</location>
        <topology evidence="1">Multi-pass membrane protein</topology>
    </subcellularLocation>
</comment>
<dbReference type="InterPro" id="IPR039524">
    <property type="entry name" value="PIGO/GPI13"/>
</dbReference>
<keyword evidence="7" id="KW-0256">Endoplasmic reticulum</keyword>
<keyword evidence="14" id="KW-1185">Reference proteome</keyword>
<evidence type="ECO:0000256" key="3">
    <source>
        <dbReference type="ARBA" id="ARBA00008695"/>
    </source>
</evidence>
<comment type="pathway">
    <text evidence="2">Glycolipid biosynthesis; glycosylphosphatidylinositol-anchor biosynthesis.</text>
</comment>
<accession>A0A9N9DL12</accession>
<gene>
    <name evidence="13" type="ORF">AMORRO_LOCUS9644</name>
</gene>
<dbReference type="PANTHER" id="PTHR23071">
    <property type="entry name" value="PHOSPHATIDYLINOSITOL GLYCAN"/>
    <property type="match status" value="1"/>
</dbReference>
<keyword evidence="8 12" id="KW-1133">Transmembrane helix</keyword>
<evidence type="ECO:0000256" key="2">
    <source>
        <dbReference type="ARBA" id="ARBA00004687"/>
    </source>
</evidence>
<evidence type="ECO:0000256" key="8">
    <source>
        <dbReference type="ARBA" id="ARBA00022989"/>
    </source>
</evidence>
<dbReference type="PANTHER" id="PTHR23071:SF1">
    <property type="entry name" value="GPI ETHANOLAMINE PHOSPHATE TRANSFERASE 3"/>
    <property type="match status" value="1"/>
</dbReference>
<sequence length="634" mass="72033">MVTKHTYLTDSHQCFAQKLMAESSGTTSSYSNSNRTKSSQKYSKNKKSKLTSTWNKKYNDLYKSHSYLMFFCIWILLLHFGGLYLFTRGFLLTRLVLDDHSECSSPPLWNYDSDVNNSDHDLSRGYDYPWKSTVAGQKLIANDREHVNIRYGSCWYPSRFKKAVIILIDALRFDFTVPHSDDSSNNFHYLNKLPILDHLLKTYPSNSLLFQYIADAPTTTLQRLKALTTGTLPTFIDAGSNFAGSAIIEDNLIYQLRSQGKRIAFMGDDTWLSLFPDQFSPNMTNPFPSFNVWDLDTVDEGILNLLGPTLRNGGSLENSDPESQWDVLIAHFLGVDHCGHRYGPDHPAMAKKLGQMNKMIDDVVKDIDEDTVVLIMGDHGMDSKGDHGGDSDNEVESALFVYSKRQLVYDSSTTNILSRIYEKMDEFDVHGIKSFTSKYGRWRSIPQIDFVPTLSLLLGVPIPFNNLGSLVPEMFLSVPEKNKEDNSVEKQLIGLLDVIRLNAMQVYRYTMEYSKKRPSDFSNNLHIVGNMFNKAEAEYKLLRGSSDRPKIEDLENLIVLYMSFLRNTLLICRRIWAQFDVALMISGISILITSCFCIGLHLAQSTRKHTIFCNHAAVRHVLVGGSFGAVFARL</sequence>
<dbReference type="GO" id="GO:0006506">
    <property type="term" value="P:GPI anchor biosynthetic process"/>
    <property type="evidence" value="ECO:0007669"/>
    <property type="project" value="UniProtKB-KW"/>
</dbReference>
<dbReference type="CDD" id="cd16023">
    <property type="entry name" value="GPI_EPT_3"/>
    <property type="match status" value="1"/>
</dbReference>
<keyword evidence="6 12" id="KW-0812">Transmembrane</keyword>
<evidence type="ECO:0000256" key="9">
    <source>
        <dbReference type="ARBA" id="ARBA00023136"/>
    </source>
</evidence>
<protein>
    <submittedName>
        <fullName evidence="13">13540_t:CDS:1</fullName>
    </submittedName>
</protein>
<feature type="transmembrane region" description="Helical" evidence="12">
    <location>
        <begin position="67"/>
        <end position="86"/>
    </location>
</feature>
<keyword evidence="9 12" id="KW-0472">Membrane</keyword>
<feature type="non-terminal residue" evidence="13">
    <location>
        <position position="634"/>
    </location>
</feature>
<name>A0A9N9DL12_9GLOM</name>
<feature type="transmembrane region" description="Helical" evidence="12">
    <location>
        <begin position="582"/>
        <end position="602"/>
    </location>
</feature>